<feature type="transmembrane region" description="Helical" evidence="1">
    <location>
        <begin position="71"/>
        <end position="91"/>
    </location>
</feature>
<keyword evidence="1" id="KW-1133">Transmembrane helix</keyword>
<organism evidence="2 3">
    <name type="scientific">Sphingomonas naphthae</name>
    <dbReference type="NCBI Taxonomy" id="1813468"/>
    <lineage>
        <taxon>Bacteria</taxon>
        <taxon>Pseudomonadati</taxon>
        <taxon>Pseudomonadota</taxon>
        <taxon>Alphaproteobacteria</taxon>
        <taxon>Sphingomonadales</taxon>
        <taxon>Sphingomonadaceae</taxon>
        <taxon>Sphingomonas</taxon>
    </lineage>
</organism>
<keyword evidence="1" id="KW-0812">Transmembrane</keyword>
<dbReference type="GO" id="GO:0016874">
    <property type="term" value="F:ligase activity"/>
    <property type="evidence" value="ECO:0007669"/>
    <property type="project" value="UniProtKB-KW"/>
</dbReference>
<keyword evidence="1" id="KW-0472">Membrane</keyword>
<feature type="transmembrane region" description="Helical" evidence="1">
    <location>
        <begin position="396"/>
        <end position="414"/>
    </location>
</feature>
<keyword evidence="3" id="KW-1185">Reference proteome</keyword>
<proteinExistence type="predicted"/>
<sequence length="422" mass="45941">MNLLLRQAAIGRVQQQGRGGIIRLSPADVWIYLTPLCLFANLLLWQSFYILYAIILLAIIAIKGVKFRWDVIPWIMVVKVAFLALSILAHSESTKTIINACSIMLADITCLALIVVTPSDPASMSKIFRKIYTVFLVIMGIGFAIGMVAPGAFQVVSLSSVASGGRLLLFAGEMAGHSAAYDLSLVLLILSIAGFSGRSTNSSLAIAVVCLVVAMLTRASTTYGALIGIGYVYLVEMVLPLRWRSRNVVHAFVAVGAIALFSTVSVTDLLSPLRDFQRDGEVVAGEDLTAGRSGLTDAYLSLANSAPTFGVGRDHPLFLIGLLDENYNVIAAVETPIRLAAGFGWPYFAIILGILFSLLKCLRFPSRRKRFLCLSLLMILLSMFVSGSLFEIAHYLPTYFYVPLIFLISSSAFLREPKRPRA</sequence>
<protein>
    <submittedName>
        <fullName evidence="2">O-antigen ligase family protein</fullName>
    </submittedName>
</protein>
<reference evidence="2 3" key="1">
    <citation type="submission" date="2023-02" db="EMBL/GenBank/DDBJ databases">
        <title>Genome sequence of Sphingomonas naphthae.</title>
        <authorList>
            <person name="Kim S."/>
            <person name="Heo J."/>
            <person name="Kwon S.-W."/>
        </authorList>
    </citation>
    <scope>NUCLEOTIDE SEQUENCE [LARGE SCALE GENOMIC DNA]</scope>
    <source>
        <strain evidence="2 3">KACC 18716</strain>
    </source>
</reference>
<dbReference type="EMBL" id="CP117411">
    <property type="protein sequence ID" value="WCT73698.1"/>
    <property type="molecule type" value="Genomic_DNA"/>
</dbReference>
<feature type="transmembrane region" description="Helical" evidence="1">
    <location>
        <begin position="371"/>
        <end position="390"/>
    </location>
</feature>
<feature type="transmembrane region" description="Helical" evidence="1">
    <location>
        <begin position="131"/>
        <end position="149"/>
    </location>
</feature>
<dbReference type="Proteomes" id="UP001220395">
    <property type="component" value="Chromosome"/>
</dbReference>
<feature type="transmembrane region" description="Helical" evidence="1">
    <location>
        <begin position="203"/>
        <end position="235"/>
    </location>
</feature>
<feature type="transmembrane region" description="Helical" evidence="1">
    <location>
        <begin position="97"/>
        <end position="119"/>
    </location>
</feature>
<gene>
    <name evidence="2" type="ORF">PQ455_00250</name>
</gene>
<feature type="transmembrane region" description="Helical" evidence="1">
    <location>
        <begin position="247"/>
        <end position="266"/>
    </location>
</feature>
<name>A0ABY7TKD9_9SPHN</name>
<dbReference type="RefSeq" id="WP_273688139.1">
    <property type="nucleotide sequence ID" value="NZ_CP117411.1"/>
</dbReference>
<evidence type="ECO:0000313" key="2">
    <source>
        <dbReference type="EMBL" id="WCT73698.1"/>
    </source>
</evidence>
<keyword evidence="2" id="KW-0436">Ligase</keyword>
<feature type="transmembrane region" description="Helical" evidence="1">
    <location>
        <begin position="337"/>
        <end position="359"/>
    </location>
</feature>
<evidence type="ECO:0000256" key="1">
    <source>
        <dbReference type="SAM" id="Phobius"/>
    </source>
</evidence>
<accession>A0ABY7TKD9</accession>
<feature type="transmembrane region" description="Helical" evidence="1">
    <location>
        <begin position="29"/>
        <end position="59"/>
    </location>
</feature>
<evidence type="ECO:0000313" key="3">
    <source>
        <dbReference type="Proteomes" id="UP001220395"/>
    </source>
</evidence>